<keyword evidence="2" id="KW-1185">Reference proteome</keyword>
<proteinExistence type="predicted"/>
<comment type="caution">
    <text evidence="1">The sequence shown here is derived from an EMBL/GenBank/DDBJ whole genome shotgun (WGS) entry which is preliminary data.</text>
</comment>
<dbReference type="AlphaFoldDB" id="A0A7X4YT34"/>
<protein>
    <recommendedName>
        <fullName evidence="3">Neutral/alkaline non-lysosomal ceramidase N-terminal domain-containing protein</fullName>
    </recommendedName>
</protein>
<gene>
    <name evidence="1" type="ORF">GT003_23980</name>
</gene>
<evidence type="ECO:0000313" key="2">
    <source>
        <dbReference type="Proteomes" id="UP000558113"/>
    </source>
</evidence>
<evidence type="ECO:0008006" key="3">
    <source>
        <dbReference type="Google" id="ProtNLM"/>
    </source>
</evidence>
<accession>A0A7X4YT34</accession>
<dbReference type="EMBL" id="JAAAMU010000016">
    <property type="protein sequence ID" value="NBC72067.1"/>
    <property type="molecule type" value="Genomic_DNA"/>
</dbReference>
<name>A0A7X4YT34_9BACL</name>
<dbReference type="Proteomes" id="UP000558113">
    <property type="component" value="Unassembled WGS sequence"/>
</dbReference>
<dbReference type="RefSeq" id="WP_161702678.1">
    <property type="nucleotide sequence ID" value="NZ_JAAAMU010000016.1"/>
</dbReference>
<organism evidence="1 2">
    <name type="scientific">Paenibacillus sacheonensis</name>
    <dbReference type="NCBI Taxonomy" id="742054"/>
    <lineage>
        <taxon>Bacteria</taxon>
        <taxon>Bacillati</taxon>
        <taxon>Bacillota</taxon>
        <taxon>Bacilli</taxon>
        <taxon>Bacillales</taxon>
        <taxon>Paenibacillaceae</taxon>
        <taxon>Paenibacillus</taxon>
    </lineage>
</organism>
<dbReference type="OrthoDB" id="2563594at2"/>
<evidence type="ECO:0000313" key="1">
    <source>
        <dbReference type="EMBL" id="NBC72067.1"/>
    </source>
</evidence>
<reference evidence="1 2" key="1">
    <citation type="submission" date="2020-01" db="EMBL/GenBank/DDBJ databases">
        <title>Paenibacillus soybeanensis sp. nov. isolated from the nodules of soybean (Glycine max(L.) Merr).</title>
        <authorList>
            <person name="Wang H."/>
        </authorList>
    </citation>
    <scope>NUCLEOTIDE SEQUENCE [LARGE SCALE GENOMIC DNA]</scope>
    <source>
        <strain evidence="1 2">DSM 23054</strain>
    </source>
</reference>
<sequence>MGGLSIGWASGDITPARPVYLCGQMFERLSQYVRDPLTATALALEGADGDQAIIVSVDLVVVTRELQDGLAKRLRRSIPDFDAAKLVICATHTHNAPFEDYEQFSRLSGGTNVYDFSDPGAMHPPEYMEQLLDTLDTLAAGAWRTRAAGAVSPAFGYAVVGHNRRSTYVDGRAMLYGAVHHDIFKAIEGPSDHGVEMLYLWDAEERLTGIVMNVACPAQVMEGEHFITADFWAEAREQLRERFGAGLFVLPLVGAAGDAAPHGDLIRAGKGAEPDMFKAEGMVELGRRLADLAWSQFERAQSRREREPEFRHEVHAIRLPLSYPREEETEAIVRDYIEDLFREPERAERIRRKVAQRIAEGAEFPYFDAEVHVMRLGGIAIATNPFELFAEFGLRLKALSRARQTFVVQLACDFAAYLPTEKAREGKGFSAFALDGLVGPEGGHELVDRTAELLNDLFEPK</sequence>